<keyword evidence="2" id="KW-0378">Hydrolase</keyword>
<dbReference type="PANTHER" id="PTHR30480">
    <property type="entry name" value="BETA-HEXOSAMINIDASE-RELATED"/>
    <property type="match status" value="1"/>
</dbReference>
<accession>A0A318S1V5</accession>
<dbReference type="InterPro" id="IPR036962">
    <property type="entry name" value="Glyco_hydro_3_N_sf"/>
</dbReference>
<evidence type="ECO:0000259" key="4">
    <source>
        <dbReference type="Pfam" id="PF00933"/>
    </source>
</evidence>
<evidence type="ECO:0000313" key="5">
    <source>
        <dbReference type="EMBL" id="PYE48692.1"/>
    </source>
</evidence>
<sequence length="494" mass="53313">MPDLPNCRLAGPLVMVDVPGPDLDDDTAEHLRRHGIRAVCLFGKNIQDESQLARLVTDLRAVMGEDALIAIDQEGGGVFRTTFLPFAPSAMSLGAANDEDLARNVGRAVARPLAALGINWNFAPVLDLNVNALNPVIGDRAFGADPERVARLASAWLEGSLQEGVAGCVKHFPGHGDTHLDSHLALPRVSKARDVLDDVELAPFRRVFSSGRAPAVMTAHIVFEALDEALPATLSGAVLTELLRDELAFDGVVITDSMGMAAIDANFGRGEAGVLALRAGADMVMALGRRSAQEATLEAIQSALERGEIQGVERRLARLNALAERFRASGRTYPDEQRRRDEQLFDEAWRRGLTAVRGPTRPNLGERVTLIALEGVDRSFVSEAGVRGETLASFLRDLYDLDTVFVQNPGDVDWPALRASGRFLALATTSRHRAEGWRSATPDLHLALWNPYAVLDVNAPAIVTYGYRAGALRALAAYLKGEMEALGTAPVDLR</sequence>
<feature type="domain" description="Glycoside hydrolase family 3 N-terminal" evidence="4">
    <location>
        <begin position="13"/>
        <end position="315"/>
    </location>
</feature>
<evidence type="ECO:0000313" key="6">
    <source>
        <dbReference type="Proteomes" id="UP000248326"/>
    </source>
</evidence>
<dbReference type="InterPro" id="IPR050226">
    <property type="entry name" value="NagZ_Beta-hexosaminidase"/>
</dbReference>
<dbReference type="GO" id="GO:0005975">
    <property type="term" value="P:carbohydrate metabolic process"/>
    <property type="evidence" value="ECO:0007669"/>
    <property type="project" value="InterPro"/>
</dbReference>
<keyword evidence="6" id="KW-1185">Reference proteome</keyword>
<dbReference type="AlphaFoldDB" id="A0A318S1V5"/>
<dbReference type="PANTHER" id="PTHR30480:SF16">
    <property type="entry name" value="GLYCOSIDE HYDROLASE FAMILY 3 DOMAIN PROTEIN"/>
    <property type="match status" value="1"/>
</dbReference>
<dbReference type="Gene3D" id="3.20.20.300">
    <property type="entry name" value="Glycoside hydrolase, family 3, N-terminal domain"/>
    <property type="match status" value="1"/>
</dbReference>
<proteinExistence type="inferred from homology"/>
<dbReference type="GO" id="GO:0009254">
    <property type="term" value="P:peptidoglycan turnover"/>
    <property type="evidence" value="ECO:0007669"/>
    <property type="project" value="TreeGrafter"/>
</dbReference>
<comment type="caution">
    <text evidence="5">The sequence shown here is derived from an EMBL/GenBank/DDBJ whole genome shotgun (WGS) entry which is preliminary data.</text>
</comment>
<evidence type="ECO:0000256" key="1">
    <source>
        <dbReference type="ARBA" id="ARBA00005336"/>
    </source>
</evidence>
<organism evidence="5 6">
    <name type="scientific">Deinococcus yavapaiensis KR-236</name>
    <dbReference type="NCBI Taxonomy" id="694435"/>
    <lineage>
        <taxon>Bacteria</taxon>
        <taxon>Thermotogati</taxon>
        <taxon>Deinococcota</taxon>
        <taxon>Deinococci</taxon>
        <taxon>Deinococcales</taxon>
        <taxon>Deinococcaceae</taxon>
        <taxon>Deinococcus</taxon>
    </lineage>
</organism>
<reference evidence="5 6" key="1">
    <citation type="submission" date="2018-06" db="EMBL/GenBank/DDBJ databases">
        <title>Genomic Encyclopedia of Type Strains, Phase IV (KMG-IV): sequencing the most valuable type-strain genomes for metagenomic binning, comparative biology and taxonomic classification.</title>
        <authorList>
            <person name="Goeker M."/>
        </authorList>
    </citation>
    <scope>NUCLEOTIDE SEQUENCE [LARGE SCALE GENOMIC DNA]</scope>
    <source>
        <strain evidence="5 6">DSM 18048</strain>
    </source>
</reference>
<name>A0A318S1V5_9DEIO</name>
<evidence type="ECO:0000256" key="2">
    <source>
        <dbReference type="ARBA" id="ARBA00022801"/>
    </source>
</evidence>
<dbReference type="GO" id="GO:0004553">
    <property type="term" value="F:hydrolase activity, hydrolyzing O-glycosyl compounds"/>
    <property type="evidence" value="ECO:0007669"/>
    <property type="project" value="InterPro"/>
</dbReference>
<dbReference type="PRINTS" id="PR00133">
    <property type="entry name" value="GLHYDRLASE3"/>
</dbReference>
<protein>
    <submittedName>
        <fullName evidence="5">Beta-N-acetylhexosaminidase</fullName>
    </submittedName>
</protein>
<evidence type="ECO:0000256" key="3">
    <source>
        <dbReference type="ARBA" id="ARBA00023295"/>
    </source>
</evidence>
<dbReference type="InterPro" id="IPR019800">
    <property type="entry name" value="Glyco_hydro_3_AS"/>
</dbReference>
<dbReference type="NCBIfam" id="NF003740">
    <property type="entry name" value="PRK05337.1"/>
    <property type="match status" value="1"/>
</dbReference>
<dbReference type="Proteomes" id="UP000248326">
    <property type="component" value="Unassembled WGS sequence"/>
</dbReference>
<dbReference type="InterPro" id="IPR017853">
    <property type="entry name" value="GH"/>
</dbReference>
<dbReference type="InterPro" id="IPR001764">
    <property type="entry name" value="Glyco_hydro_3_N"/>
</dbReference>
<comment type="similarity">
    <text evidence="1">Belongs to the glycosyl hydrolase 3 family.</text>
</comment>
<keyword evidence="3" id="KW-0326">Glycosidase</keyword>
<dbReference type="SUPFAM" id="SSF51445">
    <property type="entry name" value="(Trans)glycosidases"/>
    <property type="match status" value="1"/>
</dbReference>
<dbReference type="RefSeq" id="WP_245901215.1">
    <property type="nucleotide sequence ID" value="NZ_QJSX01000027.1"/>
</dbReference>
<dbReference type="Pfam" id="PF00933">
    <property type="entry name" value="Glyco_hydro_3"/>
    <property type="match status" value="1"/>
</dbReference>
<gene>
    <name evidence="5" type="ORF">DES52_12726</name>
</gene>
<dbReference type="EMBL" id="QJSX01000027">
    <property type="protein sequence ID" value="PYE48692.1"/>
    <property type="molecule type" value="Genomic_DNA"/>
</dbReference>
<dbReference type="PROSITE" id="PS00775">
    <property type="entry name" value="GLYCOSYL_HYDROL_F3"/>
    <property type="match status" value="1"/>
</dbReference>